<dbReference type="Proteomes" id="UP001178507">
    <property type="component" value="Unassembled WGS sequence"/>
</dbReference>
<dbReference type="EMBL" id="CAUJNA010002331">
    <property type="protein sequence ID" value="CAJ1392366.1"/>
    <property type="molecule type" value="Genomic_DNA"/>
</dbReference>
<proteinExistence type="predicted"/>
<sequence length="138" mass="15214">MISAAQGWPELVLAAKTTRVDEAAGFCGYPCPEHPALMMYSPSGVFSSYDIGREVVQHGDGLRFADGADARPAHVHRMESFEDAVAHMCERPSDVQFSAGEVPVKYLRQGFPERQRREVLEEMGLNPGLFADFSAYCS</sequence>
<reference evidence="1" key="1">
    <citation type="submission" date="2023-08" db="EMBL/GenBank/DDBJ databases">
        <authorList>
            <person name="Chen Y."/>
            <person name="Shah S."/>
            <person name="Dougan E. K."/>
            <person name="Thang M."/>
            <person name="Chan C."/>
        </authorList>
    </citation>
    <scope>NUCLEOTIDE SEQUENCE</scope>
</reference>
<dbReference type="AlphaFoldDB" id="A0AA36N2R6"/>
<evidence type="ECO:0000313" key="2">
    <source>
        <dbReference type="Proteomes" id="UP001178507"/>
    </source>
</evidence>
<accession>A0AA36N2R6</accession>
<feature type="non-terminal residue" evidence="1">
    <location>
        <position position="138"/>
    </location>
</feature>
<evidence type="ECO:0000313" key="1">
    <source>
        <dbReference type="EMBL" id="CAJ1392366.1"/>
    </source>
</evidence>
<organism evidence="1 2">
    <name type="scientific">Effrenium voratum</name>
    <dbReference type="NCBI Taxonomy" id="2562239"/>
    <lineage>
        <taxon>Eukaryota</taxon>
        <taxon>Sar</taxon>
        <taxon>Alveolata</taxon>
        <taxon>Dinophyceae</taxon>
        <taxon>Suessiales</taxon>
        <taxon>Symbiodiniaceae</taxon>
        <taxon>Effrenium</taxon>
    </lineage>
</organism>
<gene>
    <name evidence="1" type="ORF">EVOR1521_LOCUS17480</name>
</gene>
<comment type="caution">
    <text evidence="1">The sequence shown here is derived from an EMBL/GenBank/DDBJ whole genome shotgun (WGS) entry which is preliminary data.</text>
</comment>
<keyword evidence="2" id="KW-1185">Reference proteome</keyword>
<protein>
    <submittedName>
        <fullName evidence="1">Uncharacterized protein</fullName>
    </submittedName>
</protein>
<name>A0AA36N2R6_9DINO</name>